<proteinExistence type="predicted"/>
<evidence type="ECO:0000313" key="7">
    <source>
        <dbReference type="RefSeq" id="XP_027117975.1"/>
    </source>
</evidence>
<keyword evidence="3" id="KW-0808">Transferase</keyword>
<protein>
    <submittedName>
        <fullName evidence="7 8">Probable thiol methyltransferase 2 isoform X1</fullName>
    </submittedName>
</protein>
<evidence type="ECO:0000256" key="1">
    <source>
        <dbReference type="ARBA" id="ARBA00022553"/>
    </source>
</evidence>
<gene>
    <name evidence="7" type="primary">LOC113735199</name>
    <name evidence="8" type="synonym">LOC113735201</name>
</gene>
<dbReference type="GO" id="GO:0032259">
    <property type="term" value="P:methylation"/>
    <property type="evidence" value="ECO:0007669"/>
    <property type="project" value="UniProtKB-KW"/>
</dbReference>
<sequence>MRSSSSVSLISCCWPRLLAPASTSTSTSTSTSSSSPPLRTMMNPKIDATKSHNRSITSTSSTLLSSSSSSSTTVDKFQQVIHSSSTEWVDGWQKCWEQGLTPWDLGQPTPILVHLHKTGALPNGRALVPGCGSGYDVVAIACPDRYVVGLDISEVALERAKELSSLSSQEHFEFLKADFFTWRPTQLFDLIFDYTFFCAIDPDMRPSWAVGIRDLLKPDGELITLMFPISDHEGGPPYKVSTTDYEEVLHPLGFEATSIVENELVVSPRMGREKLARWKRSICLSTL</sequence>
<reference evidence="6" key="1">
    <citation type="journal article" date="2025" name="Foods">
        <title>Unveiling the Microbial Signatures of Arabica Coffee Cherries: Insights into Ripeness Specific Diversity, Functional Traits, and Implications for Quality and Safety.</title>
        <authorList>
            <consortium name="RefSeq"/>
            <person name="Tenea G.N."/>
            <person name="Cifuentes V."/>
            <person name="Reyes P."/>
            <person name="Cevallos-Vallejos M."/>
        </authorList>
    </citation>
    <scope>NUCLEOTIDE SEQUENCE [LARGE SCALE GENOMIC DNA]</scope>
</reference>
<dbReference type="SUPFAM" id="SSF53335">
    <property type="entry name" value="S-adenosyl-L-methionine-dependent methyltransferases"/>
    <property type="match status" value="1"/>
</dbReference>
<keyword evidence="2 7" id="KW-0489">Methyltransferase</keyword>
<dbReference type="PANTHER" id="PTHR32183:SF11">
    <property type="entry name" value="THIOL METHYLTRANSFERASE 2-RELATED"/>
    <property type="match status" value="1"/>
</dbReference>
<evidence type="ECO:0000256" key="3">
    <source>
        <dbReference type="ARBA" id="ARBA00022679"/>
    </source>
</evidence>
<dbReference type="OrthoDB" id="276151at2759"/>
<dbReference type="GO" id="GO:0008757">
    <property type="term" value="F:S-adenosylmethionine-dependent methyltransferase activity"/>
    <property type="evidence" value="ECO:0007669"/>
    <property type="project" value="InterPro"/>
</dbReference>
<organism evidence="6 7">
    <name type="scientific">Coffea arabica</name>
    <name type="common">Arabian coffee</name>
    <dbReference type="NCBI Taxonomy" id="13443"/>
    <lineage>
        <taxon>Eukaryota</taxon>
        <taxon>Viridiplantae</taxon>
        <taxon>Streptophyta</taxon>
        <taxon>Embryophyta</taxon>
        <taxon>Tracheophyta</taxon>
        <taxon>Spermatophyta</taxon>
        <taxon>Magnoliopsida</taxon>
        <taxon>eudicotyledons</taxon>
        <taxon>Gunneridae</taxon>
        <taxon>Pentapetalae</taxon>
        <taxon>asterids</taxon>
        <taxon>lamiids</taxon>
        <taxon>Gentianales</taxon>
        <taxon>Rubiaceae</taxon>
        <taxon>Ixoroideae</taxon>
        <taxon>Gardenieae complex</taxon>
        <taxon>Bertiereae - Coffeeae clade</taxon>
        <taxon>Coffeeae</taxon>
        <taxon>Coffea</taxon>
    </lineage>
</organism>
<name>A0A6P6WRM9_COFAR</name>
<evidence type="ECO:0000313" key="6">
    <source>
        <dbReference type="Proteomes" id="UP001652660"/>
    </source>
</evidence>
<evidence type="ECO:0000256" key="4">
    <source>
        <dbReference type="ARBA" id="ARBA00022691"/>
    </source>
</evidence>
<reference evidence="7 8" key="2">
    <citation type="submission" date="2025-04" db="UniProtKB">
        <authorList>
            <consortium name="RefSeq"/>
        </authorList>
    </citation>
    <scope>IDENTIFICATION</scope>
    <source>
        <tissue evidence="7 8">Leaves</tissue>
    </source>
</reference>
<dbReference type="AlphaFoldDB" id="A0A6P6WRM9"/>
<feature type="compositionally biased region" description="Low complexity" evidence="5">
    <location>
        <begin position="22"/>
        <end position="35"/>
    </location>
</feature>
<dbReference type="RefSeq" id="XP_027117975.1">
    <property type="nucleotide sequence ID" value="XM_027262174.1"/>
</dbReference>
<dbReference type="Pfam" id="PF05724">
    <property type="entry name" value="TPMT"/>
    <property type="match status" value="1"/>
</dbReference>
<dbReference type="InterPro" id="IPR029063">
    <property type="entry name" value="SAM-dependent_MTases_sf"/>
</dbReference>
<evidence type="ECO:0000256" key="2">
    <source>
        <dbReference type="ARBA" id="ARBA00022603"/>
    </source>
</evidence>
<dbReference type="PROSITE" id="PS51585">
    <property type="entry name" value="SAM_MT_TPMT"/>
    <property type="match status" value="1"/>
</dbReference>
<dbReference type="Proteomes" id="UP001652660">
    <property type="component" value="Chromosome 3c"/>
</dbReference>
<evidence type="ECO:0000313" key="8">
    <source>
        <dbReference type="RefSeq" id="XP_027117980.1"/>
    </source>
</evidence>
<feature type="region of interest" description="Disordered" evidence="5">
    <location>
        <begin position="21"/>
        <end position="69"/>
    </location>
</feature>
<accession>A0A6P6WRM9</accession>
<evidence type="ECO:0000256" key="5">
    <source>
        <dbReference type="SAM" id="MobiDB-lite"/>
    </source>
</evidence>
<keyword evidence="1" id="KW-0597">Phosphoprotein</keyword>
<dbReference type="GeneID" id="113735199"/>
<feature type="compositionally biased region" description="Low complexity" evidence="5">
    <location>
        <begin position="57"/>
        <end position="69"/>
    </location>
</feature>
<dbReference type="RefSeq" id="XP_027117980.1">
    <property type="nucleotide sequence ID" value="XM_027262179.1"/>
</dbReference>
<dbReference type="CDD" id="cd02440">
    <property type="entry name" value="AdoMet_MTases"/>
    <property type="match status" value="1"/>
</dbReference>
<dbReference type="PANTHER" id="PTHR32183">
    <property type="match status" value="1"/>
</dbReference>
<keyword evidence="4" id="KW-0949">S-adenosyl-L-methionine</keyword>
<dbReference type="Gene3D" id="3.40.50.150">
    <property type="entry name" value="Vaccinia Virus protein VP39"/>
    <property type="match status" value="1"/>
</dbReference>
<keyword evidence="6" id="KW-1185">Reference proteome</keyword>
<dbReference type="InterPro" id="IPR008854">
    <property type="entry name" value="TPMT"/>
</dbReference>